<accession>A0AAV4YBL1</accession>
<organism evidence="2 3">
    <name type="scientific">Caerostris extrusa</name>
    <name type="common">Bark spider</name>
    <name type="synonym">Caerostris bankana</name>
    <dbReference type="NCBI Taxonomy" id="172846"/>
    <lineage>
        <taxon>Eukaryota</taxon>
        <taxon>Metazoa</taxon>
        <taxon>Ecdysozoa</taxon>
        <taxon>Arthropoda</taxon>
        <taxon>Chelicerata</taxon>
        <taxon>Arachnida</taxon>
        <taxon>Araneae</taxon>
        <taxon>Araneomorphae</taxon>
        <taxon>Entelegynae</taxon>
        <taxon>Araneoidea</taxon>
        <taxon>Araneidae</taxon>
        <taxon>Caerostris</taxon>
    </lineage>
</organism>
<keyword evidence="3" id="KW-1185">Reference proteome</keyword>
<sequence>MSPMRDGNKHFLQRRRSKLITIKIGNPSFGIWDASLPVLCQFSDRLKIAFASFPQFLVYIILTRILPVKKRNQFAVIRE</sequence>
<name>A0AAV4YBL1_CAEEX</name>
<comment type="caution">
    <text evidence="2">The sequence shown here is derived from an EMBL/GenBank/DDBJ whole genome shotgun (WGS) entry which is preliminary data.</text>
</comment>
<evidence type="ECO:0000256" key="1">
    <source>
        <dbReference type="SAM" id="Phobius"/>
    </source>
</evidence>
<dbReference type="Proteomes" id="UP001054945">
    <property type="component" value="Unassembled WGS sequence"/>
</dbReference>
<reference evidence="2 3" key="1">
    <citation type="submission" date="2021-06" db="EMBL/GenBank/DDBJ databases">
        <title>Caerostris extrusa draft genome.</title>
        <authorList>
            <person name="Kono N."/>
            <person name="Arakawa K."/>
        </authorList>
    </citation>
    <scope>NUCLEOTIDE SEQUENCE [LARGE SCALE GENOMIC DNA]</scope>
</reference>
<keyword evidence="1" id="KW-0472">Membrane</keyword>
<dbReference type="AlphaFoldDB" id="A0AAV4YBL1"/>
<evidence type="ECO:0000313" key="3">
    <source>
        <dbReference type="Proteomes" id="UP001054945"/>
    </source>
</evidence>
<evidence type="ECO:0000313" key="2">
    <source>
        <dbReference type="EMBL" id="GIZ04324.1"/>
    </source>
</evidence>
<dbReference type="EMBL" id="BPLR01001718">
    <property type="protein sequence ID" value="GIZ04324.1"/>
    <property type="molecule type" value="Genomic_DNA"/>
</dbReference>
<feature type="transmembrane region" description="Helical" evidence="1">
    <location>
        <begin position="45"/>
        <end position="62"/>
    </location>
</feature>
<gene>
    <name evidence="2" type="ORF">CEXT_26041</name>
</gene>
<proteinExistence type="predicted"/>
<keyword evidence="1" id="KW-0812">Transmembrane</keyword>
<protein>
    <submittedName>
        <fullName evidence="2">Uncharacterized protein</fullName>
    </submittedName>
</protein>
<keyword evidence="1" id="KW-1133">Transmembrane helix</keyword>